<evidence type="ECO:0008006" key="3">
    <source>
        <dbReference type="Google" id="ProtNLM"/>
    </source>
</evidence>
<reference evidence="2" key="1">
    <citation type="journal article" date="2019" name="Int. J. Syst. Evol. Microbiol.">
        <title>The Global Catalogue of Microorganisms (GCM) 10K type strain sequencing project: providing services to taxonomists for standard genome sequencing and annotation.</title>
        <authorList>
            <consortium name="The Broad Institute Genomics Platform"/>
            <consortium name="The Broad Institute Genome Sequencing Center for Infectious Disease"/>
            <person name="Wu L."/>
            <person name="Ma J."/>
        </authorList>
    </citation>
    <scope>NUCLEOTIDE SEQUENCE [LARGE SCALE GENOMIC DNA]</scope>
    <source>
        <strain evidence="2">JCM 18127</strain>
    </source>
</reference>
<comment type="caution">
    <text evidence="1">The sequence shown here is derived from an EMBL/GenBank/DDBJ whole genome shotgun (WGS) entry which is preliminary data.</text>
</comment>
<keyword evidence="2" id="KW-1185">Reference proteome</keyword>
<dbReference type="EMBL" id="BAABIM010000004">
    <property type="protein sequence ID" value="GAA4696768.1"/>
    <property type="molecule type" value="Genomic_DNA"/>
</dbReference>
<protein>
    <recommendedName>
        <fullName evidence="3">SAF domain-containing protein</fullName>
    </recommendedName>
</protein>
<sequence length="196" mass="19861">MAIVAASVVAGSRVLASADDTVAVWVVGQDAAAGTQLEAGDLQSRRVRFADDADLARYVPVEETLPAELVLTRGVGAGELLPRAAIGSAEESDRAVLRIAVPEEQVPAAVGAGAVVDVYLLDESGEPAEGGQDAAADPGEPVLAEVGVLEAPGPGEAFSGTGNRTLDVAVTEEQARAWFEARGRVVAPVVAVVQVG</sequence>
<evidence type="ECO:0000313" key="2">
    <source>
        <dbReference type="Proteomes" id="UP001500621"/>
    </source>
</evidence>
<evidence type="ECO:0000313" key="1">
    <source>
        <dbReference type="EMBL" id="GAA4696768.1"/>
    </source>
</evidence>
<name>A0ABP8WWM5_9ACTN</name>
<proteinExistence type="predicted"/>
<accession>A0ABP8WWM5</accession>
<gene>
    <name evidence="1" type="ORF">GCM10023226_39090</name>
</gene>
<organism evidence="1 2">
    <name type="scientific">Nocardioides nanhaiensis</name>
    <dbReference type="NCBI Taxonomy" id="1476871"/>
    <lineage>
        <taxon>Bacteria</taxon>
        <taxon>Bacillati</taxon>
        <taxon>Actinomycetota</taxon>
        <taxon>Actinomycetes</taxon>
        <taxon>Propionibacteriales</taxon>
        <taxon>Nocardioidaceae</taxon>
        <taxon>Nocardioides</taxon>
    </lineage>
</organism>
<dbReference type="Proteomes" id="UP001500621">
    <property type="component" value="Unassembled WGS sequence"/>
</dbReference>